<evidence type="ECO:0000313" key="2">
    <source>
        <dbReference type="Proteomes" id="UP000886501"/>
    </source>
</evidence>
<dbReference type="EMBL" id="MU118069">
    <property type="protein sequence ID" value="KAF9646039.1"/>
    <property type="molecule type" value="Genomic_DNA"/>
</dbReference>
<evidence type="ECO:0000313" key="1">
    <source>
        <dbReference type="EMBL" id="KAF9646039.1"/>
    </source>
</evidence>
<comment type="caution">
    <text evidence="1">The sequence shown here is derived from an EMBL/GenBank/DDBJ whole genome shotgun (WGS) entry which is preliminary data.</text>
</comment>
<proteinExistence type="predicted"/>
<organism evidence="1 2">
    <name type="scientific">Thelephora ganbajun</name>
    <name type="common">Ganba fungus</name>
    <dbReference type="NCBI Taxonomy" id="370292"/>
    <lineage>
        <taxon>Eukaryota</taxon>
        <taxon>Fungi</taxon>
        <taxon>Dikarya</taxon>
        <taxon>Basidiomycota</taxon>
        <taxon>Agaricomycotina</taxon>
        <taxon>Agaricomycetes</taxon>
        <taxon>Thelephorales</taxon>
        <taxon>Thelephoraceae</taxon>
        <taxon>Thelephora</taxon>
    </lineage>
</organism>
<name>A0ACB6Z962_THEGA</name>
<keyword evidence="1" id="KW-0378">Hydrolase</keyword>
<accession>A0ACB6Z962</accession>
<gene>
    <name evidence="1" type="ORF">BDM02DRAFT_3156696</name>
</gene>
<keyword evidence="1" id="KW-0645">Protease</keyword>
<sequence>MWPFIPFCLSFLIDTHFAHAGRVPFQVRYAQPRALSERAENSSIPIKNTFNAEYIGTITLGTRPVPVLLDTGSSDLWVTGDVPQTMPLGVKETLDYAIGKAGGDIHAATLEFGGYTVKNQSYLLVHDTSTFSVDIGAQGFSGLIGLGPNSGSKIWDKLSGTTGYSVLNRIFVENNVPSPFITFYLDRANGTVVSNTGMMTIGEVLPQYSNITSYTKLMIDRVHRLTDADQHWQVFTDTNGIVGPDGNTIPLKSFVPSAPDGQLVGVLDTGFTLTQVPRSVSDAIYGRVPGAVFNEKNQFWTVPCDSLINVSFKFGGADIPIHPLDTVMSEFNYKDANGKTACIGSFQPITSAFSLLGEYDMVLGMSFLRNVYAYIDFGKFVKGGTFNYDPFAYIMPVTDKDKARGDFVNARMGGVDVSGDSAHALLPADQGQKSPIPESEKKKELQAKILSRWPYIFLGCFVFFLMLLGFGIWKCCKRRKQRREKKLAAQLGQGNRAYLELQDSHGYGNSQTKLNYYPNH</sequence>
<reference evidence="1" key="2">
    <citation type="journal article" date="2020" name="Nat. Commun.">
        <title>Large-scale genome sequencing of mycorrhizal fungi provides insights into the early evolution of symbiotic traits.</title>
        <authorList>
            <person name="Miyauchi S."/>
            <person name="Kiss E."/>
            <person name="Kuo A."/>
            <person name="Drula E."/>
            <person name="Kohler A."/>
            <person name="Sanchez-Garcia M."/>
            <person name="Morin E."/>
            <person name="Andreopoulos B."/>
            <person name="Barry K.W."/>
            <person name="Bonito G."/>
            <person name="Buee M."/>
            <person name="Carver A."/>
            <person name="Chen C."/>
            <person name="Cichocki N."/>
            <person name="Clum A."/>
            <person name="Culley D."/>
            <person name="Crous P.W."/>
            <person name="Fauchery L."/>
            <person name="Girlanda M."/>
            <person name="Hayes R.D."/>
            <person name="Keri Z."/>
            <person name="LaButti K."/>
            <person name="Lipzen A."/>
            <person name="Lombard V."/>
            <person name="Magnuson J."/>
            <person name="Maillard F."/>
            <person name="Murat C."/>
            <person name="Nolan M."/>
            <person name="Ohm R.A."/>
            <person name="Pangilinan J."/>
            <person name="Pereira M.F."/>
            <person name="Perotto S."/>
            <person name="Peter M."/>
            <person name="Pfister S."/>
            <person name="Riley R."/>
            <person name="Sitrit Y."/>
            <person name="Stielow J.B."/>
            <person name="Szollosi G."/>
            <person name="Zifcakova L."/>
            <person name="Stursova M."/>
            <person name="Spatafora J.W."/>
            <person name="Tedersoo L."/>
            <person name="Vaario L.M."/>
            <person name="Yamada A."/>
            <person name="Yan M."/>
            <person name="Wang P."/>
            <person name="Xu J."/>
            <person name="Bruns T."/>
            <person name="Baldrian P."/>
            <person name="Vilgalys R."/>
            <person name="Dunand C."/>
            <person name="Henrissat B."/>
            <person name="Grigoriev I.V."/>
            <person name="Hibbett D."/>
            <person name="Nagy L.G."/>
            <person name="Martin F.M."/>
        </authorList>
    </citation>
    <scope>NUCLEOTIDE SEQUENCE</scope>
    <source>
        <strain evidence="1">P2</strain>
    </source>
</reference>
<reference evidence="1" key="1">
    <citation type="submission" date="2019-10" db="EMBL/GenBank/DDBJ databases">
        <authorList>
            <consortium name="DOE Joint Genome Institute"/>
            <person name="Kuo A."/>
            <person name="Miyauchi S."/>
            <person name="Kiss E."/>
            <person name="Drula E."/>
            <person name="Kohler A."/>
            <person name="Sanchez-Garcia M."/>
            <person name="Andreopoulos B."/>
            <person name="Barry K.W."/>
            <person name="Bonito G."/>
            <person name="Buee M."/>
            <person name="Carver A."/>
            <person name="Chen C."/>
            <person name="Cichocki N."/>
            <person name="Clum A."/>
            <person name="Culley D."/>
            <person name="Crous P.W."/>
            <person name="Fauchery L."/>
            <person name="Girlanda M."/>
            <person name="Hayes R."/>
            <person name="Keri Z."/>
            <person name="Labutti K."/>
            <person name="Lipzen A."/>
            <person name="Lombard V."/>
            <person name="Magnuson J."/>
            <person name="Maillard F."/>
            <person name="Morin E."/>
            <person name="Murat C."/>
            <person name="Nolan M."/>
            <person name="Ohm R."/>
            <person name="Pangilinan J."/>
            <person name="Pereira M."/>
            <person name="Perotto S."/>
            <person name="Peter M."/>
            <person name="Riley R."/>
            <person name="Sitrit Y."/>
            <person name="Stielow B."/>
            <person name="Szollosi G."/>
            <person name="Zifcakova L."/>
            <person name="Stursova M."/>
            <person name="Spatafora J.W."/>
            <person name="Tedersoo L."/>
            <person name="Vaario L.-M."/>
            <person name="Yamada A."/>
            <person name="Yan M."/>
            <person name="Wang P."/>
            <person name="Xu J."/>
            <person name="Bruns T."/>
            <person name="Baldrian P."/>
            <person name="Vilgalys R."/>
            <person name="Henrissat B."/>
            <person name="Grigoriev I.V."/>
            <person name="Hibbett D."/>
            <person name="Nagy L.G."/>
            <person name="Martin F.M."/>
        </authorList>
    </citation>
    <scope>NUCLEOTIDE SEQUENCE</scope>
    <source>
        <strain evidence="1">P2</strain>
    </source>
</reference>
<keyword evidence="2" id="KW-1185">Reference proteome</keyword>
<protein>
    <submittedName>
        <fullName evidence="1">Acid protease</fullName>
    </submittedName>
</protein>
<dbReference type="Proteomes" id="UP000886501">
    <property type="component" value="Unassembled WGS sequence"/>
</dbReference>